<evidence type="ECO:0000256" key="1">
    <source>
        <dbReference type="ARBA" id="ARBA00022723"/>
    </source>
</evidence>
<reference evidence="3 4" key="1">
    <citation type="submission" date="2024-04" db="EMBL/GenBank/DDBJ databases">
        <title>Okeanomitos corallinicola gen. &amp; sp. nov. (Nostocales, Cyanobacteria), a new toxic marine heterocyst-forming cyanobacterium from a coral reef.</title>
        <authorList>
            <person name="Li H."/>
            <person name="Li R."/>
            <person name="Kang J."/>
            <person name="Hii K.S."/>
            <person name="Mohamed H.F."/>
            <person name="Xu X."/>
            <person name="Luo Z."/>
        </authorList>
    </citation>
    <scope>NUCLEOTIDE SEQUENCE [LARGE SCALE GENOMIC DNA]</scope>
    <source>
        <strain evidence="3 4">TIOX110</strain>
    </source>
</reference>
<keyword evidence="2" id="KW-0456">Lyase</keyword>
<dbReference type="CDD" id="cd03416">
    <property type="entry name" value="CbiX_SirB_N"/>
    <property type="match status" value="1"/>
</dbReference>
<dbReference type="EMBL" id="CP150886">
    <property type="protein sequence ID" value="WZB86567.1"/>
    <property type="molecule type" value="Genomic_DNA"/>
</dbReference>
<dbReference type="InterPro" id="IPR050963">
    <property type="entry name" value="Sirohydro_Cobaltochel/CbiX"/>
</dbReference>
<keyword evidence="1" id="KW-0479">Metal-binding</keyword>
<dbReference type="Gene3D" id="3.40.50.1400">
    <property type="match status" value="2"/>
</dbReference>
<dbReference type="Pfam" id="PF01903">
    <property type="entry name" value="CbiX"/>
    <property type="match status" value="2"/>
</dbReference>
<protein>
    <submittedName>
        <fullName evidence="3">Sirohydrochlorin chelatase</fullName>
    </submittedName>
</protein>
<evidence type="ECO:0000313" key="3">
    <source>
        <dbReference type="EMBL" id="WZB86567.1"/>
    </source>
</evidence>
<dbReference type="PANTHER" id="PTHR33542:SF3">
    <property type="entry name" value="SIROHYDROCHLORIN FERROCHELATASE, CHLOROPLASTIC"/>
    <property type="match status" value="1"/>
</dbReference>
<dbReference type="RefSeq" id="WP_353929481.1">
    <property type="nucleotide sequence ID" value="NZ_CP150886.1"/>
</dbReference>
<dbReference type="InterPro" id="IPR002762">
    <property type="entry name" value="CbiX-like"/>
</dbReference>
<keyword evidence="4" id="KW-1185">Reference proteome</keyword>
<organism evidence="3 4">
    <name type="scientific">Okeanomitos corallinicola TIOX110</name>
    <dbReference type="NCBI Taxonomy" id="3133117"/>
    <lineage>
        <taxon>Bacteria</taxon>
        <taxon>Bacillati</taxon>
        <taxon>Cyanobacteriota</taxon>
        <taxon>Cyanophyceae</taxon>
        <taxon>Nostocales</taxon>
        <taxon>Aphanizomenonaceae</taxon>
        <taxon>Okeanomitos</taxon>
    </lineage>
</organism>
<evidence type="ECO:0000256" key="2">
    <source>
        <dbReference type="ARBA" id="ARBA00023239"/>
    </source>
</evidence>
<accession>A0ABZ2UMI2</accession>
<evidence type="ECO:0000313" key="4">
    <source>
        <dbReference type="Proteomes" id="UP001483337"/>
    </source>
</evidence>
<name>A0ABZ2UMI2_9CYAN</name>
<gene>
    <name evidence="3" type="ORF">WJM97_14305</name>
</gene>
<dbReference type="Proteomes" id="UP001483337">
    <property type="component" value="Chromosome"/>
</dbReference>
<proteinExistence type="predicted"/>
<dbReference type="SUPFAM" id="SSF53800">
    <property type="entry name" value="Chelatase"/>
    <property type="match status" value="2"/>
</dbReference>
<sequence length="243" mass="26382">MSSAYLLVSHGSRDPRPDVAMQQLAKLISEKLPRGKNLVGIATLELNTQPLHQQIQDFAQTALTFGCQFLKIIPLFLLPGVHVMSDIPAEVEIAQKALVGSIKLDLKPYLGSHGKIEKLLTKIMATIKAERVILLAHGSGRSGSQKPIETIAENLGVMAAYWFVSPSLEVRVKELLVAGSRQITILPYFLFPGGITDAIAESVEKLQLQFPEVKLQLASPLGVSAELADVIWDLATEGEQIVG</sequence>
<dbReference type="PANTHER" id="PTHR33542">
    <property type="entry name" value="SIROHYDROCHLORIN FERROCHELATASE, CHLOROPLASTIC"/>
    <property type="match status" value="1"/>
</dbReference>